<dbReference type="RefSeq" id="WP_085934279.1">
    <property type="nucleotide sequence ID" value="NZ_FUWJ01000002.1"/>
</dbReference>
<evidence type="ECO:0000313" key="2">
    <source>
        <dbReference type="Proteomes" id="UP000190092"/>
    </source>
</evidence>
<organism evidence="1 2">
    <name type="scientific">Enhydrobacter aerosaccus</name>
    <dbReference type="NCBI Taxonomy" id="225324"/>
    <lineage>
        <taxon>Bacteria</taxon>
        <taxon>Pseudomonadati</taxon>
        <taxon>Pseudomonadota</taxon>
        <taxon>Alphaproteobacteria</taxon>
        <taxon>Hyphomicrobiales</taxon>
        <taxon>Enhydrobacter</taxon>
    </lineage>
</organism>
<accession>A0A1T4P5I3</accession>
<dbReference type="OrthoDB" id="5240640at2"/>
<reference evidence="2" key="1">
    <citation type="submission" date="2017-02" db="EMBL/GenBank/DDBJ databases">
        <authorList>
            <person name="Varghese N."/>
            <person name="Submissions S."/>
        </authorList>
    </citation>
    <scope>NUCLEOTIDE SEQUENCE [LARGE SCALE GENOMIC DNA]</scope>
    <source>
        <strain evidence="2">ATCC 27094</strain>
    </source>
</reference>
<proteinExistence type="predicted"/>
<sequence>MQLTSRNYEADSIEAVQELYHSSGWTDGLPIVPPTPESVKACLEWAMMPPDQLIGIEPVRGLAITAEKLAINAVMAGCLPMHFPVVVTAWTAMMQEPFLAHGATASTGGCAVLVVLNGPIRLELGATGSFNALGNSDRATAVIGRAIRLCLINLMDVRPGVIDRSTLGHPGKFSYCLAEDEEDSDWLPLHAVRGVEREASAVTVMAAGSPRQIMNEWTTKPEEILETFAAEMRANMRHYSIHPGNYAIVIPKQLRDHLRAARWDKKKIADFIHERARIKRGEWREVGKGAVVKDRADKEYAAMESPDQLLVIAAGGPAGGFGAIIPPWLGNKSHAVTLPMGVCIDCEPPKE</sequence>
<evidence type="ECO:0000313" key="1">
    <source>
        <dbReference type="EMBL" id="SJZ86516.1"/>
    </source>
</evidence>
<dbReference type="AlphaFoldDB" id="A0A1T4P5I3"/>
<dbReference type="STRING" id="225324.SAMN02745126_02616"/>
<name>A0A1T4P5I3_9HYPH</name>
<gene>
    <name evidence="1" type="ORF">SAMN02745126_02616</name>
</gene>
<keyword evidence="2" id="KW-1185">Reference proteome</keyword>
<protein>
    <submittedName>
        <fullName evidence="1">Uncharacterized protein</fullName>
    </submittedName>
</protein>
<dbReference type="Proteomes" id="UP000190092">
    <property type="component" value="Unassembled WGS sequence"/>
</dbReference>
<dbReference type="EMBL" id="FUWJ01000002">
    <property type="protein sequence ID" value="SJZ86516.1"/>
    <property type="molecule type" value="Genomic_DNA"/>
</dbReference>